<keyword evidence="2" id="KW-1133">Transmembrane helix</keyword>
<feature type="compositionally biased region" description="Acidic residues" evidence="1">
    <location>
        <begin position="76"/>
        <end position="85"/>
    </location>
</feature>
<keyword evidence="4" id="KW-1185">Reference proteome</keyword>
<gene>
    <name evidence="3" type="ORF">ACFOW3_23440</name>
</gene>
<feature type="region of interest" description="Disordered" evidence="1">
    <location>
        <begin position="1"/>
        <end position="38"/>
    </location>
</feature>
<keyword evidence="2" id="KW-0472">Membrane</keyword>
<dbReference type="RefSeq" id="WP_055395034.1">
    <property type="nucleotide sequence ID" value="NZ_JAMXAX010000125.1"/>
</dbReference>
<organism evidence="3 4">
    <name type="scientific">Acidovorax facilis</name>
    <dbReference type="NCBI Taxonomy" id="12917"/>
    <lineage>
        <taxon>Bacteria</taxon>
        <taxon>Pseudomonadati</taxon>
        <taxon>Pseudomonadota</taxon>
        <taxon>Betaproteobacteria</taxon>
        <taxon>Burkholderiales</taxon>
        <taxon>Comamonadaceae</taxon>
        <taxon>Acidovorax</taxon>
    </lineage>
</organism>
<name>A0ABV8DH64_9BURK</name>
<evidence type="ECO:0000313" key="4">
    <source>
        <dbReference type="Proteomes" id="UP001595693"/>
    </source>
</evidence>
<sequence length="257" mass="27621">MGYPALDLPTKTALPVEDAESEERAEEQPVPPVGFAQPVTPEIAPEALALVEDHSPAAVLQASTRKRSSVRKASDAVDEDDDPEAGQEVSFVVAARRKAFWRRPMVRTVLGVLLLMSVAVLALQVAVQERDRLAAMDARARPWLMALCAPLHCEIAPPRQIADVVIDSSSFNKARGDSYQLALTMKSKASIPLAMPAVELTLTDAQDQPVLRRVLLPTDMGAPMELSAGGEWSASVSVIVTTGGARVAGYRLLAFYP</sequence>
<evidence type="ECO:0000256" key="2">
    <source>
        <dbReference type="SAM" id="Phobius"/>
    </source>
</evidence>
<reference evidence="4" key="1">
    <citation type="journal article" date="2019" name="Int. J. Syst. Evol. Microbiol.">
        <title>The Global Catalogue of Microorganisms (GCM) 10K type strain sequencing project: providing services to taxonomists for standard genome sequencing and annotation.</title>
        <authorList>
            <consortium name="The Broad Institute Genomics Platform"/>
            <consortium name="The Broad Institute Genome Sequencing Center for Infectious Disease"/>
            <person name="Wu L."/>
            <person name="Ma J."/>
        </authorList>
    </citation>
    <scope>NUCLEOTIDE SEQUENCE [LARGE SCALE GENOMIC DNA]</scope>
    <source>
        <strain evidence="4">CCUG 2113</strain>
    </source>
</reference>
<keyword evidence="2" id="KW-0812">Transmembrane</keyword>
<dbReference type="Proteomes" id="UP001595693">
    <property type="component" value="Unassembled WGS sequence"/>
</dbReference>
<dbReference type="Pfam" id="PF11906">
    <property type="entry name" value="DUF3426"/>
    <property type="match status" value="1"/>
</dbReference>
<proteinExistence type="predicted"/>
<feature type="region of interest" description="Disordered" evidence="1">
    <location>
        <begin position="61"/>
        <end position="85"/>
    </location>
</feature>
<accession>A0ABV8DH64</accession>
<feature type="transmembrane region" description="Helical" evidence="2">
    <location>
        <begin position="106"/>
        <end position="127"/>
    </location>
</feature>
<dbReference type="InterPro" id="IPR021834">
    <property type="entry name" value="DUF3426"/>
</dbReference>
<dbReference type="EMBL" id="JBHSAJ010000068">
    <property type="protein sequence ID" value="MFC3937588.1"/>
    <property type="molecule type" value="Genomic_DNA"/>
</dbReference>
<protein>
    <submittedName>
        <fullName evidence="3">DUF3426 domain-containing protein</fullName>
    </submittedName>
</protein>
<comment type="caution">
    <text evidence="3">The sequence shown here is derived from an EMBL/GenBank/DDBJ whole genome shotgun (WGS) entry which is preliminary data.</text>
</comment>
<evidence type="ECO:0000256" key="1">
    <source>
        <dbReference type="SAM" id="MobiDB-lite"/>
    </source>
</evidence>
<evidence type="ECO:0000313" key="3">
    <source>
        <dbReference type="EMBL" id="MFC3937588.1"/>
    </source>
</evidence>